<dbReference type="GO" id="GO:0005737">
    <property type="term" value="C:cytoplasm"/>
    <property type="evidence" value="ECO:0007669"/>
    <property type="project" value="TreeGrafter"/>
</dbReference>
<gene>
    <name evidence="3" type="primary">pspA_1</name>
    <name evidence="3" type="ORF">OCH7691_00468</name>
</gene>
<evidence type="ECO:0000313" key="3">
    <source>
        <dbReference type="EMBL" id="SLN19993.1"/>
    </source>
</evidence>
<feature type="binding site" evidence="2">
    <location>
        <position position="57"/>
    </location>
    <ligand>
        <name>substrate</name>
    </ligand>
</feature>
<feature type="active site" description="Tele-phosphohistidine intermediate" evidence="1">
    <location>
        <position position="9"/>
    </location>
</feature>
<protein>
    <submittedName>
        <fullName evidence="3">Phosphoserine phosphatase 1</fullName>
        <ecNumber evidence="3">3.1.3.3</ecNumber>
    </submittedName>
</protein>
<dbReference type="EMBL" id="FWFR01000001">
    <property type="protein sequence ID" value="SLN19993.1"/>
    <property type="molecule type" value="Genomic_DNA"/>
</dbReference>
<dbReference type="PANTHER" id="PTHR48100">
    <property type="entry name" value="BROAD-SPECIFICITY PHOSPHATASE YOR283W-RELATED"/>
    <property type="match status" value="1"/>
</dbReference>
<dbReference type="FunCoup" id="A0A1Y5RL17">
    <property type="interactions" value="438"/>
</dbReference>
<feature type="active site" description="Proton donor/acceptor" evidence="1">
    <location>
        <position position="78"/>
    </location>
</feature>
<accession>A0A1Y5RL17</accession>
<dbReference type="Proteomes" id="UP000193200">
    <property type="component" value="Unassembled WGS sequence"/>
</dbReference>
<dbReference type="SMART" id="SM00855">
    <property type="entry name" value="PGAM"/>
    <property type="match status" value="1"/>
</dbReference>
<dbReference type="OrthoDB" id="9781415at2"/>
<dbReference type="RefSeq" id="WP_085881807.1">
    <property type="nucleotide sequence ID" value="NZ_FWFR01000001.1"/>
</dbReference>
<dbReference type="CDD" id="cd07067">
    <property type="entry name" value="HP_PGM_like"/>
    <property type="match status" value="1"/>
</dbReference>
<dbReference type="EC" id="3.1.3.3" evidence="3"/>
<sequence length="194" mass="21171">MIRLALLRHGPTAWNATKRLQGRSDQPLSEAGRATFAGRRLPARFADYALVTSPLLRARETASLVGHGPAQIEPALIEMDFGAWEGCTIAELRERYGDAMKVNEDRGLDMQPPGGESPRAVQRRLDVWLAGLQRDTVAVTHKGVIRALLAAALGWDMTGRQPVRLDWSALHLFACSGGRTDLVEANIPLEAIGD</sequence>
<organism evidence="3 4">
    <name type="scientific">Oceanibacterium hippocampi</name>
    <dbReference type="NCBI Taxonomy" id="745714"/>
    <lineage>
        <taxon>Bacteria</taxon>
        <taxon>Pseudomonadati</taxon>
        <taxon>Pseudomonadota</taxon>
        <taxon>Alphaproteobacteria</taxon>
        <taxon>Sneathiellales</taxon>
        <taxon>Sneathiellaceae</taxon>
        <taxon>Oceanibacterium</taxon>
    </lineage>
</organism>
<keyword evidence="4" id="KW-1185">Reference proteome</keyword>
<feature type="binding site" evidence="2">
    <location>
        <begin position="8"/>
        <end position="15"/>
    </location>
    <ligand>
        <name>substrate</name>
    </ligand>
</feature>
<dbReference type="Pfam" id="PF00300">
    <property type="entry name" value="His_Phos_1"/>
    <property type="match status" value="1"/>
</dbReference>
<dbReference type="PANTHER" id="PTHR48100:SF59">
    <property type="entry name" value="ADENOSYLCOBALAMIN_ALPHA-RIBAZOLE PHOSPHATASE"/>
    <property type="match status" value="1"/>
</dbReference>
<dbReference type="SUPFAM" id="SSF53254">
    <property type="entry name" value="Phosphoglycerate mutase-like"/>
    <property type="match status" value="1"/>
</dbReference>
<dbReference type="InterPro" id="IPR013078">
    <property type="entry name" value="His_Pase_superF_clade-1"/>
</dbReference>
<dbReference type="AlphaFoldDB" id="A0A1Y5RL17"/>
<dbReference type="InterPro" id="IPR050275">
    <property type="entry name" value="PGM_Phosphatase"/>
</dbReference>
<dbReference type="InParanoid" id="A0A1Y5RL17"/>
<evidence type="ECO:0000313" key="4">
    <source>
        <dbReference type="Proteomes" id="UP000193200"/>
    </source>
</evidence>
<dbReference type="InterPro" id="IPR029033">
    <property type="entry name" value="His_PPase_superfam"/>
</dbReference>
<dbReference type="Gene3D" id="3.40.50.1240">
    <property type="entry name" value="Phosphoglycerate mutase-like"/>
    <property type="match status" value="1"/>
</dbReference>
<evidence type="ECO:0000256" key="2">
    <source>
        <dbReference type="PIRSR" id="PIRSR613078-2"/>
    </source>
</evidence>
<keyword evidence="3" id="KW-0378">Hydrolase</keyword>
<proteinExistence type="predicted"/>
<name>A0A1Y5RL17_9PROT</name>
<reference evidence="3 4" key="1">
    <citation type="submission" date="2017-03" db="EMBL/GenBank/DDBJ databases">
        <authorList>
            <person name="Afonso C.L."/>
            <person name="Miller P.J."/>
            <person name="Scott M.A."/>
            <person name="Spackman E."/>
            <person name="Goraichik I."/>
            <person name="Dimitrov K.M."/>
            <person name="Suarez D.L."/>
            <person name="Swayne D.E."/>
        </authorList>
    </citation>
    <scope>NUCLEOTIDE SEQUENCE [LARGE SCALE GENOMIC DNA]</scope>
    <source>
        <strain evidence="3 4">CECT 7691</strain>
    </source>
</reference>
<dbReference type="GO" id="GO:0016791">
    <property type="term" value="F:phosphatase activity"/>
    <property type="evidence" value="ECO:0007669"/>
    <property type="project" value="TreeGrafter"/>
</dbReference>
<evidence type="ECO:0000256" key="1">
    <source>
        <dbReference type="PIRSR" id="PIRSR613078-1"/>
    </source>
</evidence>